<dbReference type="FunFam" id="3.20.20.450:FF:000001">
    <property type="entry name" value="Cyclic di-GMP phosphodiesterase yahA"/>
    <property type="match status" value="1"/>
</dbReference>
<comment type="catalytic activity">
    <reaction evidence="1">
        <text>3',3'-c-di-GMP + H2O = 5'-phosphoguanylyl(3'-&gt;5')guanosine + H(+)</text>
        <dbReference type="Rhea" id="RHEA:24902"/>
        <dbReference type="ChEBI" id="CHEBI:15377"/>
        <dbReference type="ChEBI" id="CHEBI:15378"/>
        <dbReference type="ChEBI" id="CHEBI:58754"/>
        <dbReference type="ChEBI" id="CHEBI:58805"/>
        <dbReference type="EC" id="3.1.4.52"/>
    </reaction>
    <physiologicalReaction direction="left-to-right" evidence="1">
        <dbReference type="Rhea" id="RHEA:24903"/>
    </physiologicalReaction>
</comment>
<dbReference type="CDD" id="cd01949">
    <property type="entry name" value="GGDEF"/>
    <property type="match status" value="1"/>
</dbReference>
<protein>
    <submittedName>
        <fullName evidence="5">EAL domain-containing protein</fullName>
    </submittedName>
</protein>
<evidence type="ECO:0000313" key="5">
    <source>
        <dbReference type="EMBL" id="RJG01955.1"/>
    </source>
</evidence>
<dbReference type="AlphaFoldDB" id="A0A3A3G2S4"/>
<dbReference type="InterPro" id="IPR029787">
    <property type="entry name" value="Nucleotide_cyclase"/>
</dbReference>
<dbReference type="PANTHER" id="PTHR44757">
    <property type="entry name" value="DIGUANYLATE CYCLASE DGCP"/>
    <property type="match status" value="1"/>
</dbReference>
<dbReference type="PANTHER" id="PTHR44757:SF2">
    <property type="entry name" value="BIOFILM ARCHITECTURE MAINTENANCE PROTEIN MBAA"/>
    <property type="match status" value="1"/>
</dbReference>
<dbReference type="InterPro" id="IPR035919">
    <property type="entry name" value="EAL_sf"/>
</dbReference>
<dbReference type="PROSITE" id="PS50113">
    <property type="entry name" value="PAC"/>
    <property type="match status" value="1"/>
</dbReference>
<dbReference type="Pfam" id="PF00563">
    <property type="entry name" value="EAL"/>
    <property type="match status" value="1"/>
</dbReference>
<dbReference type="Gene3D" id="3.30.450.20">
    <property type="entry name" value="PAS domain"/>
    <property type="match status" value="1"/>
</dbReference>
<keyword evidence="6" id="KW-1185">Reference proteome</keyword>
<feature type="domain" description="EAL" evidence="3">
    <location>
        <begin position="277"/>
        <end position="531"/>
    </location>
</feature>
<name>A0A3A3G2S4_9BURK</name>
<dbReference type="CDD" id="cd01948">
    <property type="entry name" value="EAL"/>
    <property type="match status" value="1"/>
</dbReference>
<evidence type="ECO:0000313" key="6">
    <source>
        <dbReference type="Proteomes" id="UP000266327"/>
    </source>
</evidence>
<dbReference type="SMART" id="SM00267">
    <property type="entry name" value="GGDEF"/>
    <property type="match status" value="1"/>
</dbReference>
<feature type="domain" description="PAC" evidence="2">
    <location>
        <begin position="53"/>
        <end position="103"/>
    </location>
</feature>
<accession>A0A3A3G2S4</accession>
<dbReference type="Proteomes" id="UP000266327">
    <property type="component" value="Unassembled WGS sequence"/>
</dbReference>
<gene>
    <name evidence="5" type="ORF">D3878_10500</name>
</gene>
<dbReference type="InterPro" id="IPR052155">
    <property type="entry name" value="Biofilm_reg_signaling"/>
</dbReference>
<evidence type="ECO:0000259" key="4">
    <source>
        <dbReference type="PROSITE" id="PS50887"/>
    </source>
</evidence>
<dbReference type="SUPFAM" id="SSF141868">
    <property type="entry name" value="EAL domain-like"/>
    <property type="match status" value="1"/>
</dbReference>
<dbReference type="EMBL" id="QYUQ01000002">
    <property type="protein sequence ID" value="RJG01955.1"/>
    <property type="molecule type" value="Genomic_DNA"/>
</dbReference>
<dbReference type="GO" id="GO:0071732">
    <property type="term" value="P:cellular response to nitric oxide"/>
    <property type="evidence" value="ECO:0007669"/>
    <property type="project" value="UniProtKB-ARBA"/>
</dbReference>
<reference evidence="6" key="1">
    <citation type="submission" date="2018-09" db="EMBL/GenBank/DDBJ databases">
        <authorList>
            <person name="Zhu H."/>
        </authorList>
    </citation>
    <scope>NUCLEOTIDE SEQUENCE [LARGE SCALE GENOMIC DNA]</scope>
    <source>
        <strain evidence="6">K1S02-23</strain>
    </source>
</reference>
<dbReference type="Gene3D" id="3.20.20.450">
    <property type="entry name" value="EAL domain"/>
    <property type="match status" value="1"/>
</dbReference>
<dbReference type="InterPro" id="IPR001633">
    <property type="entry name" value="EAL_dom"/>
</dbReference>
<feature type="domain" description="GGDEF" evidence="4">
    <location>
        <begin position="135"/>
        <end position="268"/>
    </location>
</feature>
<organism evidence="5 6">
    <name type="scientific">Noviherbaspirillum sedimenti</name>
    <dbReference type="NCBI Taxonomy" id="2320865"/>
    <lineage>
        <taxon>Bacteria</taxon>
        <taxon>Pseudomonadati</taxon>
        <taxon>Pseudomonadota</taxon>
        <taxon>Betaproteobacteria</taxon>
        <taxon>Burkholderiales</taxon>
        <taxon>Oxalobacteraceae</taxon>
        <taxon>Noviherbaspirillum</taxon>
    </lineage>
</organism>
<dbReference type="PROSITE" id="PS50883">
    <property type="entry name" value="EAL"/>
    <property type="match status" value="1"/>
</dbReference>
<dbReference type="Pfam" id="PF00990">
    <property type="entry name" value="GGDEF"/>
    <property type="match status" value="1"/>
</dbReference>
<evidence type="ECO:0000259" key="2">
    <source>
        <dbReference type="PROSITE" id="PS50113"/>
    </source>
</evidence>
<dbReference type="InterPro" id="IPR000160">
    <property type="entry name" value="GGDEF_dom"/>
</dbReference>
<proteinExistence type="predicted"/>
<dbReference type="SUPFAM" id="SSF55785">
    <property type="entry name" value="PYP-like sensor domain (PAS domain)"/>
    <property type="match status" value="1"/>
</dbReference>
<dbReference type="InterPro" id="IPR000700">
    <property type="entry name" value="PAS-assoc_C"/>
</dbReference>
<comment type="caution">
    <text evidence="5">The sequence shown here is derived from an EMBL/GenBank/DDBJ whole genome shotgun (WGS) entry which is preliminary data.</text>
</comment>
<dbReference type="SMART" id="SM00052">
    <property type="entry name" value="EAL"/>
    <property type="match status" value="1"/>
</dbReference>
<dbReference type="Gene3D" id="3.30.70.270">
    <property type="match status" value="1"/>
</dbReference>
<dbReference type="FunFam" id="3.30.70.270:FF:000001">
    <property type="entry name" value="Diguanylate cyclase domain protein"/>
    <property type="match status" value="1"/>
</dbReference>
<sequence>MACSPAWWQPWAASRRPDAPPNGWQAFCVPICPDDRNIVANALQRLAQPKQIVSADGRIARSDGSTADIELAATPFIIQGRQDTLLVVRDVSERKKTEQKIYHLAHHDPLTGLANRMLLKERLEHAIAHAHRTGKPLAVLFIDLDRFKGINDSAGHSTGDQVLIECAHRLRHCLRDSDTVARTGGDEFLILIEASTDPLHVPAVAQKILASMERPFHVGGKEYAISASIGISTYPTDGSNVEALIKHADIAMYRAKNEGRGGFRYYSAAMAAQSLERYAMEGALRHALERGEMELYFQPKVTLQDGRISGAEALIRWHHPKLGLLLPHRFIPLAEEIGLITELGWWAIAEACRHCRDWQEQHLPPIRIAVNLAYSQFTDDRFCDKVRHFLQAAKLSPSSLALELTETMVMKNAERLMSTLQQLKQLGVHLSVDDFGTGYSSLAFLKRLPVDSVKIDRSFIKDLPGDSEDVAITRAILALLHSLKRTAVAEGVETRAQYEFLLENGCEEGQGYYFSAALPHQEFHALLADARCFAV</sequence>
<dbReference type="NCBIfam" id="TIGR00254">
    <property type="entry name" value="GGDEF"/>
    <property type="match status" value="1"/>
</dbReference>
<dbReference type="NCBIfam" id="TIGR00229">
    <property type="entry name" value="sensory_box"/>
    <property type="match status" value="1"/>
</dbReference>
<dbReference type="PROSITE" id="PS50887">
    <property type="entry name" value="GGDEF"/>
    <property type="match status" value="1"/>
</dbReference>
<dbReference type="InterPro" id="IPR043128">
    <property type="entry name" value="Rev_trsase/Diguanyl_cyclase"/>
</dbReference>
<dbReference type="InterPro" id="IPR000014">
    <property type="entry name" value="PAS"/>
</dbReference>
<evidence type="ECO:0000259" key="3">
    <source>
        <dbReference type="PROSITE" id="PS50883"/>
    </source>
</evidence>
<dbReference type="GO" id="GO:0071111">
    <property type="term" value="F:cyclic-guanylate-specific phosphodiesterase activity"/>
    <property type="evidence" value="ECO:0007669"/>
    <property type="project" value="UniProtKB-EC"/>
</dbReference>
<dbReference type="SUPFAM" id="SSF55073">
    <property type="entry name" value="Nucleotide cyclase"/>
    <property type="match status" value="1"/>
</dbReference>
<dbReference type="InterPro" id="IPR035965">
    <property type="entry name" value="PAS-like_dom_sf"/>
</dbReference>
<evidence type="ECO:0000256" key="1">
    <source>
        <dbReference type="ARBA" id="ARBA00051114"/>
    </source>
</evidence>